<dbReference type="PANTHER" id="PTHR42923:SF17">
    <property type="entry name" value="AMINE OXIDASE DOMAIN-CONTAINING PROTEIN"/>
    <property type="match status" value="1"/>
</dbReference>
<dbReference type="EMBL" id="SHAG01000053">
    <property type="protein sequence ID" value="RZO74968.1"/>
    <property type="molecule type" value="Genomic_DNA"/>
</dbReference>
<dbReference type="InterPro" id="IPR036188">
    <property type="entry name" value="FAD/NAD-bd_sf"/>
</dbReference>
<dbReference type="GO" id="GO:0016491">
    <property type="term" value="F:oxidoreductase activity"/>
    <property type="evidence" value="ECO:0007669"/>
    <property type="project" value="InterPro"/>
</dbReference>
<dbReference type="InterPro" id="IPR050464">
    <property type="entry name" value="Zeta_carotene_desat/Oxidored"/>
</dbReference>
<name>A0A520RXM7_9GAMM</name>
<sequence length="321" mass="36068">MEKTTVAVIGSGVAGLGASWLLAKHGANVTLYESADRAGGHAHTVFPSPNGTQLAVDVGFIVFNQDTYPNLTQLLKFFDISCRPTSMSFGVSMADGLEYAGHGINSLFAQRRNLFRPTFWRMLSDIQKFYKEAETLNITADKTLKSMLANYSESFAKNHLLPMAGAIWSTDVNQVKNMQAQAFIDFFSNHGLLKIRGRPTWYTVEGGSISYINKVLTTPGVNLKLRSEIKNIERHSEHVVVIGDDINEKFDQVVIATHSDQALKLLSKPSSAEKKILKEFEYSKSLAYLHYDKRFMPRNPRAWASWNYIENHSGELCVSYW</sequence>
<comment type="caution">
    <text evidence="2">The sequence shown here is derived from an EMBL/GenBank/DDBJ whole genome shotgun (WGS) entry which is preliminary data.</text>
</comment>
<accession>A0A520RXM7</accession>
<dbReference type="AlphaFoldDB" id="A0A520RXM7"/>
<evidence type="ECO:0000313" key="3">
    <source>
        <dbReference type="Proteomes" id="UP000316199"/>
    </source>
</evidence>
<dbReference type="Gene3D" id="3.50.50.60">
    <property type="entry name" value="FAD/NAD(P)-binding domain"/>
    <property type="match status" value="1"/>
</dbReference>
<evidence type="ECO:0000259" key="1">
    <source>
        <dbReference type="Pfam" id="PF01593"/>
    </source>
</evidence>
<proteinExistence type="predicted"/>
<dbReference type="SUPFAM" id="SSF51905">
    <property type="entry name" value="FAD/NAD(P)-binding domain"/>
    <property type="match status" value="1"/>
</dbReference>
<feature type="domain" description="Amine oxidase" evidence="1">
    <location>
        <begin position="13"/>
        <end position="299"/>
    </location>
</feature>
<dbReference type="PANTHER" id="PTHR42923">
    <property type="entry name" value="PROTOPORPHYRINOGEN OXIDASE"/>
    <property type="match status" value="1"/>
</dbReference>
<dbReference type="Pfam" id="PF01593">
    <property type="entry name" value="Amino_oxidase"/>
    <property type="match status" value="1"/>
</dbReference>
<dbReference type="Proteomes" id="UP000316199">
    <property type="component" value="Unassembled WGS sequence"/>
</dbReference>
<dbReference type="PRINTS" id="PR00419">
    <property type="entry name" value="ADXRDTASE"/>
</dbReference>
<feature type="non-terminal residue" evidence="2">
    <location>
        <position position="321"/>
    </location>
</feature>
<reference evidence="2 3" key="1">
    <citation type="submission" date="2019-02" db="EMBL/GenBank/DDBJ databases">
        <title>Prokaryotic population dynamics and viral predation in marine succession experiment using metagenomics: the confinement effect.</title>
        <authorList>
            <person name="Haro-Moreno J.M."/>
            <person name="Rodriguez-Valera F."/>
            <person name="Lopez-Perez M."/>
        </authorList>
    </citation>
    <scope>NUCLEOTIDE SEQUENCE [LARGE SCALE GENOMIC DNA]</scope>
    <source>
        <strain evidence="2">MED-G157</strain>
    </source>
</reference>
<dbReference type="InterPro" id="IPR002937">
    <property type="entry name" value="Amino_oxidase"/>
</dbReference>
<organism evidence="2 3">
    <name type="scientific">OM182 bacterium</name>
    <dbReference type="NCBI Taxonomy" id="2510334"/>
    <lineage>
        <taxon>Bacteria</taxon>
        <taxon>Pseudomonadati</taxon>
        <taxon>Pseudomonadota</taxon>
        <taxon>Gammaproteobacteria</taxon>
        <taxon>OMG group</taxon>
        <taxon>OM182 clade</taxon>
    </lineage>
</organism>
<gene>
    <name evidence="2" type="ORF">EVA68_08025</name>
</gene>
<protein>
    <submittedName>
        <fullName evidence="2">FAD-dependent oxidoreductase</fullName>
    </submittedName>
</protein>
<evidence type="ECO:0000313" key="2">
    <source>
        <dbReference type="EMBL" id="RZO74968.1"/>
    </source>
</evidence>